<organism evidence="9 11">
    <name type="scientific">Adineta ricciae</name>
    <name type="common">Rotifer</name>
    <dbReference type="NCBI Taxonomy" id="249248"/>
    <lineage>
        <taxon>Eukaryota</taxon>
        <taxon>Metazoa</taxon>
        <taxon>Spiralia</taxon>
        <taxon>Gnathifera</taxon>
        <taxon>Rotifera</taxon>
        <taxon>Eurotatoria</taxon>
        <taxon>Bdelloidea</taxon>
        <taxon>Adinetida</taxon>
        <taxon>Adinetidae</taxon>
        <taxon>Adineta</taxon>
    </lineage>
</organism>
<evidence type="ECO:0000256" key="6">
    <source>
        <dbReference type="SAM" id="Coils"/>
    </source>
</evidence>
<evidence type="ECO:0000256" key="3">
    <source>
        <dbReference type="ARBA" id="ARBA00022630"/>
    </source>
</evidence>
<evidence type="ECO:0000313" key="10">
    <source>
        <dbReference type="Proteomes" id="UP000663828"/>
    </source>
</evidence>
<dbReference type="Pfam" id="PF00732">
    <property type="entry name" value="GMC_oxred_N"/>
    <property type="match status" value="1"/>
</dbReference>
<keyword evidence="6" id="KW-0175">Coiled coil</keyword>
<evidence type="ECO:0000256" key="5">
    <source>
        <dbReference type="PIRSR" id="PIRSR000137-2"/>
    </source>
</evidence>
<dbReference type="EMBL" id="CAJNOJ010000397">
    <property type="protein sequence ID" value="CAF1433062.1"/>
    <property type="molecule type" value="Genomic_DNA"/>
</dbReference>
<dbReference type="GO" id="GO:0050660">
    <property type="term" value="F:flavin adenine dinucleotide binding"/>
    <property type="evidence" value="ECO:0007669"/>
    <property type="project" value="InterPro"/>
</dbReference>
<dbReference type="Pfam" id="PF05199">
    <property type="entry name" value="GMC_oxred_C"/>
    <property type="match status" value="1"/>
</dbReference>
<evidence type="ECO:0000313" key="8">
    <source>
        <dbReference type="EMBL" id="CAF1113058.1"/>
    </source>
</evidence>
<dbReference type="InterPro" id="IPR012132">
    <property type="entry name" value="GMC_OxRdtase"/>
</dbReference>
<dbReference type="EMBL" id="CAJNOR010001280">
    <property type="protein sequence ID" value="CAF1113058.1"/>
    <property type="molecule type" value="Genomic_DNA"/>
</dbReference>
<evidence type="ECO:0000313" key="9">
    <source>
        <dbReference type="EMBL" id="CAF1433062.1"/>
    </source>
</evidence>
<comment type="cofactor">
    <cofactor evidence="1 5">
        <name>FAD</name>
        <dbReference type="ChEBI" id="CHEBI:57692"/>
    </cofactor>
</comment>
<dbReference type="PANTHER" id="PTHR11552">
    <property type="entry name" value="GLUCOSE-METHANOL-CHOLINE GMC OXIDOREDUCTASE"/>
    <property type="match status" value="1"/>
</dbReference>
<dbReference type="OrthoDB" id="269227at2759"/>
<dbReference type="SUPFAM" id="SSF54373">
    <property type="entry name" value="FAD-linked reductases, C-terminal domain"/>
    <property type="match status" value="1"/>
</dbReference>
<reference evidence="9" key="1">
    <citation type="submission" date="2021-02" db="EMBL/GenBank/DDBJ databases">
        <authorList>
            <person name="Nowell W R."/>
        </authorList>
    </citation>
    <scope>NUCLEOTIDE SEQUENCE</scope>
</reference>
<feature type="coiled-coil region" evidence="6">
    <location>
        <begin position="494"/>
        <end position="521"/>
    </location>
</feature>
<dbReference type="PROSITE" id="PS00624">
    <property type="entry name" value="GMC_OXRED_2"/>
    <property type="match status" value="1"/>
</dbReference>
<protein>
    <recommendedName>
        <fullName evidence="7">Glucose-methanol-choline oxidoreductase N-terminal domain-containing protein</fullName>
    </recommendedName>
</protein>
<feature type="binding site" evidence="5">
    <location>
        <position position="121"/>
    </location>
    <ligand>
        <name>FAD</name>
        <dbReference type="ChEBI" id="CHEBI:57692"/>
    </ligand>
</feature>
<dbReference type="InterPro" id="IPR000172">
    <property type="entry name" value="GMC_OxRdtase_N"/>
</dbReference>
<evidence type="ECO:0000313" key="11">
    <source>
        <dbReference type="Proteomes" id="UP000663852"/>
    </source>
</evidence>
<keyword evidence="4 5" id="KW-0274">FAD</keyword>
<evidence type="ECO:0000256" key="2">
    <source>
        <dbReference type="ARBA" id="ARBA00010790"/>
    </source>
</evidence>
<keyword evidence="3" id="KW-0285">Flavoprotein</keyword>
<keyword evidence="10" id="KW-1185">Reference proteome</keyword>
<name>A0A815NF59_ADIRI</name>
<evidence type="ECO:0000256" key="4">
    <source>
        <dbReference type="ARBA" id="ARBA00022827"/>
    </source>
</evidence>
<dbReference type="SUPFAM" id="SSF51905">
    <property type="entry name" value="FAD/NAD(P)-binding domain"/>
    <property type="match status" value="1"/>
</dbReference>
<dbReference type="Gene3D" id="3.30.560.10">
    <property type="entry name" value="Glucose Oxidase, domain 3"/>
    <property type="match status" value="1"/>
</dbReference>
<evidence type="ECO:0000259" key="7">
    <source>
        <dbReference type="PROSITE" id="PS00624"/>
    </source>
</evidence>
<dbReference type="Proteomes" id="UP000663852">
    <property type="component" value="Unassembled WGS sequence"/>
</dbReference>
<comment type="caution">
    <text evidence="9">The sequence shown here is derived from an EMBL/GenBank/DDBJ whole genome shotgun (WGS) entry which is preliminary data.</text>
</comment>
<dbReference type="InterPro" id="IPR036188">
    <property type="entry name" value="FAD/NAD-bd_sf"/>
</dbReference>
<gene>
    <name evidence="9" type="ORF">EDS130_LOCUS38339</name>
    <name evidence="8" type="ORF">XAT740_LOCUS18971</name>
</gene>
<dbReference type="PANTHER" id="PTHR11552:SF147">
    <property type="entry name" value="CHOLINE DEHYDROGENASE, MITOCHONDRIAL"/>
    <property type="match status" value="1"/>
</dbReference>
<dbReference type="AlphaFoldDB" id="A0A815NF59"/>
<dbReference type="Gene3D" id="3.50.50.60">
    <property type="entry name" value="FAD/NAD(P)-binding domain"/>
    <property type="match status" value="1"/>
</dbReference>
<accession>A0A815NF59</accession>
<comment type="similarity">
    <text evidence="2">Belongs to the GMC oxidoreductase family.</text>
</comment>
<dbReference type="InterPro" id="IPR007867">
    <property type="entry name" value="GMC_OxRtase_C"/>
</dbReference>
<dbReference type="PIRSF" id="PIRSF000137">
    <property type="entry name" value="Alcohol_oxidase"/>
    <property type="match status" value="1"/>
</dbReference>
<sequence>MTQTSVAEQTAAPVVSESPSVIKRWEEDYSETKVDEIEYDYIIVGSGSAGSALASRLSEDETKQVLLIEAGGVDTKDEIHMPAACANCQRCEIDWQYRTVPQKNSHFACKNQVSNWPRGKVLGGCSSINYMQFVRGDPNDYDNWNLPEWTFDVMIKYFKKLEIADKNTIPLNSKYRSHDEKNGMVNASSLDAANELNKLFIESSIKNGFHQTDDYNAEDSLTGCVGHSQVSTQGGKRWSTASAYLLSAVKRKNFHLLINAYTTKVTFDEKKNATGVIIRREKSLDTDETIRGKEVILSAGTIGSPQLLLLSGIGPREELEKFQIPVIVDLPGVGKNLQDHLIVPIFYSSTIQTLSLADLNQENLINWATNGKGVLTSCVVESQSWCQVNQNEENNVPDVQTHFCPFTVTKDVLENFNYKDEVLEKCFANGNQWTAICIPTILHPKSRGEIVLASANPLDYPLIDPNYLENDEDVRTLIKACQLFDKICQTEPLKNVLQSLAEDLNEEVKKSENEEKFWEAYIRKYGITVYHPVGTCRMGLENDPMTVVTQDTKVKGVQGLRVVDASIIPKLISGNTNIPTIALGERAADLIKSNF</sequence>
<evidence type="ECO:0000256" key="1">
    <source>
        <dbReference type="ARBA" id="ARBA00001974"/>
    </source>
</evidence>
<dbReference type="GO" id="GO:0016614">
    <property type="term" value="F:oxidoreductase activity, acting on CH-OH group of donors"/>
    <property type="evidence" value="ECO:0007669"/>
    <property type="project" value="InterPro"/>
</dbReference>
<feature type="domain" description="Glucose-methanol-choline oxidoreductase N-terminal" evidence="7">
    <location>
        <begin position="300"/>
        <end position="314"/>
    </location>
</feature>
<dbReference type="Proteomes" id="UP000663828">
    <property type="component" value="Unassembled WGS sequence"/>
</dbReference>
<proteinExistence type="inferred from homology"/>